<feature type="transmembrane region" description="Helical" evidence="2">
    <location>
        <begin position="242"/>
        <end position="262"/>
    </location>
</feature>
<dbReference type="Proteomes" id="UP001589718">
    <property type="component" value="Unassembled WGS sequence"/>
</dbReference>
<comment type="caution">
    <text evidence="3">The sequence shown here is derived from an EMBL/GenBank/DDBJ whole genome shotgun (WGS) entry which is preliminary data.</text>
</comment>
<feature type="transmembrane region" description="Helical" evidence="2">
    <location>
        <begin position="151"/>
        <end position="172"/>
    </location>
</feature>
<feature type="transmembrane region" description="Helical" evidence="2">
    <location>
        <begin position="337"/>
        <end position="358"/>
    </location>
</feature>
<feature type="transmembrane region" description="Helical" evidence="2">
    <location>
        <begin position="208"/>
        <end position="230"/>
    </location>
</feature>
<feature type="transmembrane region" description="Helical" evidence="2">
    <location>
        <begin position="378"/>
        <end position="403"/>
    </location>
</feature>
<organism evidence="3 4">
    <name type="scientific">Streptomyces cremeus</name>
    <dbReference type="NCBI Taxonomy" id="66881"/>
    <lineage>
        <taxon>Bacteria</taxon>
        <taxon>Bacillati</taxon>
        <taxon>Actinomycetota</taxon>
        <taxon>Actinomycetes</taxon>
        <taxon>Kitasatosporales</taxon>
        <taxon>Streptomycetaceae</taxon>
        <taxon>Streptomyces</taxon>
    </lineage>
</organism>
<evidence type="ECO:0008006" key="5">
    <source>
        <dbReference type="Google" id="ProtNLM"/>
    </source>
</evidence>
<evidence type="ECO:0000256" key="2">
    <source>
        <dbReference type="SAM" id="Phobius"/>
    </source>
</evidence>
<accession>A0ABV5PEZ8</accession>
<feature type="transmembrane region" description="Helical" evidence="2">
    <location>
        <begin position="310"/>
        <end position="330"/>
    </location>
</feature>
<evidence type="ECO:0000313" key="3">
    <source>
        <dbReference type="EMBL" id="MFB9521792.1"/>
    </source>
</evidence>
<keyword evidence="2" id="KW-0472">Membrane</keyword>
<keyword evidence="2" id="KW-1133">Transmembrane helix</keyword>
<feature type="region of interest" description="Disordered" evidence="1">
    <location>
        <begin position="1"/>
        <end position="71"/>
    </location>
</feature>
<dbReference type="EMBL" id="JBHMCR010000009">
    <property type="protein sequence ID" value="MFB9521792.1"/>
    <property type="molecule type" value="Genomic_DNA"/>
</dbReference>
<keyword evidence="4" id="KW-1185">Reference proteome</keyword>
<reference evidence="3 4" key="1">
    <citation type="submission" date="2024-09" db="EMBL/GenBank/DDBJ databases">
        <authorList>
            <person name="Sun Q."/>
            <person name="Mori K."/>
        </authorList>
    </citation>
    <scope>NUCLEOTIDE SEQUENCE [LARGE SCALE GENOMIC DNA]</scope>
    <source>
        <strain evidence="3 4">JCM 4362</strain>
    </source>
</reference>
<feature type="compositionally biased region" description="Low complexity" evidence="1">
    <location>
        <begin position="23"/>
        <end position="36"/>
    </location>
</feature>
<evidence type="ECO:0000313" key="4">
    <source>
        <dbReference type="Proteomes" id="UP001589718"/>
    </source>
</evidence>
<name>A0ABV5PEZ8_STRCM</name>
<feature type="transmembrane region" description="Helical" evidence="2">
    <location>
        <begin position="178"/>
        <end position="196"/>
    </location>
</feature>
<keyword evidence="2" id="KW-0812">Transmembrane</keyword>
<sequence>MTTQTADPASRAETPARGTDVSAVRPTTAPVPVRPAGRGRFVQPVRPPRPGAAAAPDAGDGAGAGASRGGPVDPVRVLMHRHRELCERAVDPLEIAAGLEAHGVTDRTAARFRHRDVFSLAEELYARVPRADEQDAPAHAPAHTDPLPAAWAAYALLPGVLCALTLLAGDLLTGGPGIAVTVAGAVATLAAVALCLRRGPLRADNYAPWTRTCWLLLYAVLGDGLLSRLLGEGPLWAPEPATLVGLAAALAPAAWCARLLSVQARRRLSASRGTEDFGAAVRPLLLGVFGLYAATLAALLYGAAGLGFDGAFAVSALAVGSLLFLARLLAVHGMPRAGAAGLTAACVVEALALAAPLASRIPGCEALAAPVRAAVREWGAGAVPALACGAAALGLLAHAAVALSRASAHAGRRA</sequence>
<protein>
    <recommendedName>
        <fullName evidence="5">Integral membrane protein</fullName>
    </recommendedName>
</protein>
<gene>
    <name evidence="3" type="ORF">ACFFTU_17760</name>
</gene>
<evidence type="ECO:0000256" key="1">
    <source>
        <dbReference type="SAM" id="MobiDB-lite"/>
    </source>
</evidence>
<feature type="transmembrane region" description="Helical" evidence="2">
    <location>
        <begin position="283"/>
        <end position="304"/>
    </location>
</feature>
<dbReference type="RefSeq" id="WP_345228554.1">
    <property type="nucleotide sequence ID" value="NZ_BAAAXE010000015.1"/>
</dbReference>
<proteinExistence type="predicted"/>